<dbReference type="InterPro" id="IPR001647">
    <property type="entry name" value="HTH_TetR"/>
</dbReference>
<dbReference type="OrthoDB" id="3819648at2"/>
<dbReference type="RefSeq" id="WP_109750572.1">
    <property type="nucleotide sequence ID" value="NZ_AP022603.1"/>
</dbReference>
<proteinExistence type="predicted"/>
<dbReference type="InterPro" id="IPR036271">
    <property type="entry name" value="Tet_transcr_reg_TetR-rel_C_sf"/>
</dbReference>
<gene>
    <name evidence="5" type="ORF">AWC04_15445</name>
</gene>
<dbReference type="GO" id="GO:0045892">
    <property type="term" value="P:negative regulation of DNA-templated transcription"/>
    <property type="evidence" value="ECO:0007669"/>
    <property type="project" value="InterPro"/>
</dbReference>
<accession>A0A1X1R7I7</accession>
<dbReference type="PRINTS" id="PR00455">
    <property type="entry name" value="HTHTETR"/>
</dbReference>
<dbReference type="EMBL" id="LQOJ01000049">
    <property type="protein sequence ID" value="ORV00805.1"/>
    <property type="molecule type" value="Genomic_DNA"/>
</dbReference>
<dbReference type="Pfam" id="PF02909">
    <property type="entry name" value="TetR_C_1"/>
    <property type="match status" value="1"/>
</dbReference>
<evidence type="ECO:0000256" key="2">
    <source>
        <dbReference type="ARBA" id="ARBA00023015"/>
    </source>
</evidence>
<dbReference type="PROSITE" id="PS01081">
    <property type="entry name" value="HTH_TETR_1"/>
    <property type="match status" value="1"/>
</dbReference>
<dbReference type="PROSITE" id="PS50977">
    <property type="entry name" value="HTH_TETR_2"/>
    <property type="match status" value="1"/>
</dbReference>
<dbReference type="PRINTS" id="PR00400">
    <property type="entry name" value="TETREPRESSOR"/>
</dbReference>
<dbReference type="InterPro" id="IPR003012">
    <property type="entry name" value="Tet_transcr_reg_TetR"/>
</dbReference>
<dbReference type="STRING" id="1793.AWC04_15445"/>
<dbReference type="GO" id="GO:0003700">
    <property type="term" value="F:DNA-binding transcription factor activity"/>
    <property type="evidence" value="ECO:0007669"/>
    <property type="project" value="TreeGrafter"/>
</dbReference>
<evidence type="ECO:0000256" key="3">
    <source>
        <dbReference type="ARBA" id="ARBA00023125"/>
    </source>
</evidence>
<keyword evidence="4" id="KW-0804">Transcription</keyword>
<keyword evidence="3" id="KW-0238">DNA-binding</keyword>
<keyword evidence="1" id="KW-0678">Repressor</keyword>
<protein>
    <submittedName>
        <fullName evidence="5">TetR family transcriptional regulator</fullName>
    </submittedName>
</protein>
<keyword evidence="6" id="KW-1185">Reference proteome</keyword>
<name>A0A1X1R7I7_MYCFA</name>
<evidence type="ECO:0000256" key="4">
    <source>
        <dbReference type="ARBA" id="ARBA00023163"/>
    </source>
</evidence>
<dbReference type="GO" id="GO:0046677">
    <property type="term" value="P:response to antibiotic"/>
    <property type="evidence" value="ECO:0007669"/>
    <property type="project" value="InterPro"/>
</dbReference>
<dbReference type="InterPro" id="IPR004111">
    <property type="entry name" value="Repressor_TetR_C"/>
</dbReference>
<keyword evidence="2" id="KW-0805">Transcription regulation</keyword>
<evidence type="ECO:0000256" key="1">
    <source>
        <dbReference type="ARBA" id="ARBA00022491"/>
    </source>
</evidence>
<dbReference type="GO" id="GO:0000976">
    <property type="term" value="F:transcription cis-regulatory region binding"/>
    <property type="evidence" value="ECO:0007669"/>
    <property type="project" value="TreeGrafter"/>
</dbReference>
<dbReference type="Gene3D" id="1.10.10.60">
    <property type="entry name" value="Homeodomain-like"/>
    <property type="match status" value="1"/>
</dbReference>
<comment type="caution">
    <text evidence="5">The sequence shown here is derived from an EMBL/GenBank/DDBJ whole genome shotgun (WGS) entry which is preliminary data.</text>
</comment>
<reference evidence="5 6" key="1">
    <citation type="submission" date="2016-01" db="EMBL/GenBank/DDBJ databases">
        <title>The new phylogeny of the genus Mycobacterium.</title>
        <authorList>
            <person name="Tarcisio F."/>
            <person name="Conor M."/>
            <person name="Antonella G."/>
            <person name="Elisabetta G."/>
            <person name="Giulia F.S."/>
            <person name="Sara T."/>
            <person name="Anna F."/>
            <person name="Clotilde B."/>
            <person name="Roberto B."/>
            <person name="Veronica D.S."/>
            <person name="Fabio R."/>
            <person name="Monica P."/>
            <person name="Olivier J."/>
            <person name="Enrico T."/>
            <person name="Nicola S."/>
        </authorList>
    </citation>
    <scope>NUCLEOTIDE SEQUENCE [LARGE SCALE GENOMIC DNA]</scope>
    <source>
        <strain evidence="5 6">DSM 44179</strain>
    </source>
</reference>
<dbReference type="Proteomes" id="UP000193484">
    <property type="component" value="Unassembled WGS sequence"/>
</dbReference>
<dbReference type="InterPro" id="IPR009057">
    <property type="entry name" value="Homeodomain-like_sf"/>
</dbReference>
<dbReference type="PANTHER" id="PTHR30055:SF151">
    <property type="entry name" value="TRANSCRIPTIONAL REGULATORY PROTEIN"/>
    <property type="match status" value="1"/>
</dbReference>
<organism evidence="5 6">
    <name type="scientific">Mycolicibacterium fallax</name>
    <name type="common">Mycobacterium fallax</name>
    <dbReference type="NCBI Taxonomy" id="1793"/>
    <lineage>
        <taxon>Bacteria</taxon>
        <taxon>Bacillati</taxon>
        <taxon>Actinomycetota</taxon>
        <taxon>Actinomycetes</taxon>
        <taxon>Mycobacteriales</taxon>
        <taxon>Mycobacteriaceae</taxon>
        <taxon>Mycolicibacterium</taxon>
    </lineage>
</organism>
<dbReference type="SUPFAM" id="SSF48498">
    <property type="entry name" value="Tetracyclin repressor-like, C-terminal domain"/>
    <property type="match status" value="1"/>
</dbReference>
<dbReference type="PANTHER" id="PTHR30055">
    <property type="entry name" value="HTH-TYPE TRANSCRIPTIONAL REGULATOR RUTR"/>
    <property type="match status" value="1"/>
</dbReference>
<dbReference type="InterPro" id="IPR050109">
    <property type="entry name" value="HTH-type_TetR-like_transc_reg"/>
</dbReference>
<dbReference type="Gene3D" id="1.10.357.10">
    <property type="entry name" value="Tetracycline Repressor, domain 2"/>
    <property type="match status" value="1"/>
</dbReference>
<dbReference type="InterPro" id="IPR023772">
    <property type="entry name" value="DNA-bd_HTH_TetR-type_CS"/>
</dbReference>
<dbReference type="Pfam" id="PF00440">
    <property type="entry name" value="TetR_N"/>
    <property type="match status" value="1"/>
</dbReference>
<dbReference type="SUPFAM" id="SSF46689">
    <property type="entry name" value="Homeodomain-like"/>
    <property type="match status" value="1"/>
</dbReference>
<evidence type="ECO:0000313" key="6">
    <source>
        <dbReference type="Proteomes" id="UP000193484"/>
    </source>
</evidence>
<dbReference type="AlphaFoldDB" id="A0A1X1R7I7"/>
<evidence type="ECO:0000313" key="5">
    <source>
        <dbReference type="EMBL" id="ORV00805.1"/>
    </source>
</evidence>
<sequence>MPPHKRDPHDRAGIIATAAGILDAYGLADLTMRRLARELDVTAGALYWHFASKQQLLGAVADRVLAPAAATPPAGDWPARITAVATGLRDALLSHTDGAELVSASFAAGQSRVIEELLGQLTEAAGAAGVPAPQRTLAARTIVHYVLGFTADEQSRLQWDAVGALPEQQSMLHVDAGAAFGFGLRLLIAGLAADVSAPVSPAR</sequence>